<dbReference type="VEuPathDB" id="TriTrypDB:BSAL_46565"/>
<accession>A0A0S4JU55</accession>
<evidence type="ECO:0000256" key="1">
    <source>
        <dbReference type="SAM" id="MobiDB-lite"/>
    </source>
</evidence>
<name>A0A0S4JU55_BODSA</name>
<feature type="region of interest" description="Disordered" evidence="1">
    <location>
        <begin position="180"/>
        <end position="228"/>
    </location>
</feature>
<protein>
    <submittedName>
        <fullName evidence="2">Uncharacterized protein</fullName>
    </submittedName>
</protein>
<proteinExistence type="predicted"/>
<sequence length="739" mass="81888">MESKSKFSARRLLMEALRTQDILDIEEAIAANAENSNANNGDISRSSAATASSISMAGAMDLNRLLLETKKMYLSLMNHCKHLLKPLRQAMRRLDGPQIVTSLDCIYRAPSTVQKMMLRDAREAERILRLMSNAALDAKKMFTTDHWEEIDGYLRTYESVLTESVVVELANIRDALRTLRSPHKNHVSPSRSPREVSPHEDEVMVSPSLDRRSPPEAHSQYPTSIILSPPSADKRRFLESANPTPALSPVATSWEQDASSLHSPSSDANSSVNLLRKKLQQYAAAVGSDVRDERRDMNVSPVRQYGLYRSTGTPVDGSSTRSLYDERRKMQLRIAKQLAPEEFDSRQQVSDVETSARMNLYRDMVQSWATTADGCGAIARRVDSLILNRPYYRSPMRGELEDEDDVERYHHRRRYRFLKLEPQSTEADPFGSAHRTERHVRPGGLSAETRRQLSYNSGAHQQQQQPFHQPPLSTSGSRDGASRSGAPSPQTRSVSAEQDVALALGLNTGGGSSAATSAEASRTSSPVPFHPSGESHHLRPPRPTHHPVAATSSSSTVGGSRAAPLYSPPMELLSAESVFLLEEGEWTGRSFIQDKEAFSRGVELDVCYSRIQLHQKAMSRPARHQFSSDATSLSHTSVAGSSLNSTGVYFETSTSHHHHESEIRVTLGDSHINKSKSSGRDEDDLHPVRLGRWGMNRDPYSTFDRSPERVDGAPGTARHHSEALSLKSPSPPSASDDDE</sequence>
<feature type="compositionally biased region" description="Low complexity" evidence="1">
    <location>
        <begin position="513"/>
        <end position="525"/>
    </location>
</feature>
<dbReference type="Proteomes" id="UP000051952">
    <property type="component" value="Unassembled WGS sequence"/>
</dbReference>
<organism evidence="2 3">
    <name type="scientific">Bodo saltans</name>
    <name type="common">Flagellated protozoan</name>
    <dbReference type="NCBI Taxonomy" id="75058"/>
    <lineage>
        <taxon>Eukaryota</taxon>
        <taxon>Discoba</taxon>
        <taxon>Euglenozoa</taxon>
        <taxon>Kinetoplastea</taxon>
        <taxon>Metakinetoplastina</taxon>
        <taxon>Eubodonida</taxon>
        <taxon>Bodonidae</taxon>
        <taxon>Bodo</taxon>
    </lineage>
</organism>
<feature type="compositionally biased region" description="Basic and acidic residues" evidence="1">
    <location>
        <begin position="192"/>
        <end position="202"/>
    </location>
</feature>
<dbReference type="AlphaFoldDB" id="A0A0S4JU55"/>
<dbReference type="EMBL" id="CYKH01002220">
    <property type="protein sequence ID" value="CUG94114.1"/>
    <property type="molecule type" value="Genomic_DNA"/>
</dbReference>
<feature type="compositionally biased region" description="Low complexity" evidence="1">
    <location>
        <begin position="460"/>
        <end position="488"/>
    </location>
</feature>
<keyword evidence="3" id="KW-1185">Reference proteome</keyword>
<evidence type="ECO:0000313" key="3">
    <source>
        <dbReference type="Proteomes" id="UP000051952"/>
    </source>
</evidence>
<gene>
    <name evidence="2" type="ORF">BSAL_46565</name>
</gene>
<feature type="region of interest" description="Disordered" evidence="1">
    <location>
        <begin position="242"/>
        <end position="269"/>
    </location>
</feature>
<reference evidence="3" key="1">
    <citation type="submission" date="2015-09" db="EMBL/GenBank/DDBJ databases">
        <authorList>
            <consortium name="Pathogen Informatics"/>
        </authorList>
    </citation>
    <scope>NUCLEOTIDE SEQUENCE [LARGE SCALE GENOMIC DNA]</scope>
    <source>
        <strain evidence="3">Lake Konstanz</strain>
    </source>
</reference>
<evidence type="ECO:0000313" key="2">
    <source>
        <dbReference type="EMBL" id="CUG94114.1"/>
    </source>
</evidence>
<feature type="region of interest" description="Disordered" evidence="1">
    <location>
        <begin position="652"/>
        <end position="739"/>
    </location>
</feature>
<feature type="region of interest" description="Disordered" evidence="1">
    <location>
        <begin position="424"/>
        <end position="562"/>
    </location>
</feature>
<feature type="compositionally biased region" description="Basic and acidic residues" evidence="1">
    <location>
        <begin position="678"/>
        <end position="687"/>
    </location>
</feature>
<feature type="compositionally biased region" description="Low complexity" evidence="1">
    <location>
        <begin position="546"/>
        <end position="560"/>
    </location>
</feature>